<gene>
    <name evidence="2" type="primary">LOC104266524</name>
</gene>
<reference evidence="2" key="3">
    <citation type="submission" date="2025-09" db="UniProtKB">
        <authorList>
            <consortium name="Ensembl"/>
        </authorList>
    </citation>
    <scope>IDENTIFICATION</scope>
</reference>
<dbReference type="GeneTree" id="ENSGT00390000012026"/>
<dbReference type="GeneID" id="104266524"/>
<dbReference type="RefSeq" id="XP_009861228.1">
    <property type="nucleotide sequence ID" value="XM_009862926.2"/>
</dbReference>
<accession>A0A1W3JU08</accession>
<dbReference type="AlphaFoldDB" id="F6RSX5"/>
<dbReference type="KEGG" id="cin:104266524"/>
<proteinExistence type="predicted"/>
<organism evidence="2 3">
    <name type="scientific">Ciona intestinalis</name>
    <name type="common">Transparent sea squirt</name>
    <name type="synonym">Ascidia intestinalis</name>
    <dbReference type="NCBI Taxonomy" id="7719"/>
    <lineage>
        <taxon>Eukaryota</taxon>
        <taxon>Metazoa</taxon>
        <taxon>Chordata</taxon>
        <taxon>Tunicata</taxon>
        <taxon>Ascidiacea</taxon>
        <taxon>Phlebobranchia</taxon>
        <taxon>Cionidae</taxon>
        <taxon>Ciona</taxon>
    </lineage>
</organism>
<name>F6RSX5_CIOIN</name>
<keyword evidence="3" id="KW-1185">Reference proteome</keyword>
<sequence>MNFFKKSKYSLSSGKPTKKEEKKEHFHKLNTGAEQSNGNKKGKAPPKIESCFTIVNSTPFVWNLEPTDSREFPKVIPASERKVVQFNGGNTHGTAKYKFNVEKDGNITPCTISVDVKKNETSKKWFLKIDWADLASIDGISVKPDETGSEEGLHFENDETRLLVSVTYSQDQEF</sequence>
<dbReference type="Proteomes" id="UP000008144">
    <property type="component" value="Unassembled WGS sequence"/>
</dbReference>
<accession>F6RSX5</accession>
<dbReference type="InParanoid" id="F6RSX5"/>
<evidence type="ECO:0000313" key="2">
    <source>
        <dbReference type="Ensembl" id="ENSCINP00000011907.3"/>
    </source>
</evidence>
<feature type="region of interest" description="Disordered" evidence="1">
    <location>
        <begin position="1"/>
        <end position="45"/>
    </location>
</feature>
<reference evidence="2" key="2">
    <citation type="submission" date="2025-08" db="UniProtKB">
        <authorList>
            <consortium name="Ensembl"/>
        </authorList>
    </citation>
    <scope>IDENTIFICATION</scope>
</reference>
<dbReference type="Ensembl" id="ENSCINT00000011907.3">
    <property type="protein sequence ID" value="ENSCINP00000011907.3"/>
    <property type="gene ID" value="ENSCING00000013874.2"/>
</dbReference>
<evidence type="ECO:0000256" key="1">
    <source>
        <dbReference type="SAM" id="MobiDB-lite"/>
    </source>
</evidence>
<protein>
    <submittedName>
        <fullName evidence="2">Uncharacterized LOC104266524</fullName>
    </submittedName>
</protein>
<dbReference type="OMA" id="PFVWNLE"/>
<reference evidence="3" key="1">
    <citation type="journal article" date="2002" name="Science">
        <title>The draft genome of Ciona intestinalis: insights into chordate and vertebrate origins.</title>
        <authorList>
            <person name="Dehal P."/>
            <person name="Satou Y."/>
            <person name="Campbell R.K."/>
            <person name="Chapman J."/>
            <person name="Degnan B."/>
            <person name="De Tomaso A."/>
            <person name="Davidson B."/>
            <person name="Di Gregorio A."/>
            <person name="Gelpke M."/>
            <person name="Goodstein D.M."/>
            <person name="Harafuji N."/>
            <person name="Hastings K.E."/>
            <person name="Ho I."/>
            <person name="Hotta K."/>
            <person name="Huang W."/>
            <person name="Kawashima T."/>
            <person name="Lemaire P."/>
            <person name="Martinez D."/>
            <person name="Meinertzhagen I.A."/>
            <person name="Necula S."/>
            <person name="Nonaka M."/>
            <person name="Putnam N."/>
            <person name="Rash S."/>
            <person name="Saiga H."/>
            <person name="Satake M."/>
            <person name="Terry A."/>
            <person name="Yamada L."/>
            <person name="Wang H.G."/>
            <person name="Awazu S."/>
            <person name="Azumi K."/>
            <person name="Boore J."/>
            <person name="Branno M."/>
            <person name="Chin-Bow S."/>
            <person name="DeSantis R."/>
            <person name="Doyle S."/>
            <person name="Francino P."/>
            <person name="Keys D.N."/>
            <person name="Haga S."/>
            <person name="Hayashi H."/>
            <person name="Hino K."/>
            <person name="Imai K.S."/>
            <person name="Inaba K."/>
            <person name="Kano S."/>
            <person name="Kobayashi K."/>
            <person name="Kobayashi M."/>
            <person name="Lee B.I."/>
            <person name="Makabe K.W."/>
            <person name="Manohar C."/>
            <person name="Matassi G."/>
            <person name="Medina M."/>
            <person name="Mochizuki Y."/>
            <person name="Mount S."/>
            <person name="Morishita T."/>
            <person name="Miura S."/>
            <person name="Nakayama A."/>
            <person name="Nishizaka S."/>
            <person name="Nomoto H."/>
            <person name="Ohta F."/>
            <person name="Oishi K."/>
            <person name="Rigoutsos I."/>
            <person name="Sano M."/>
            <person name="Sasaki A."/>
            <person name="Sasakura Y."/>
            <person name="Shoguchi E."/>
            <person name="Shin-i T."/>
            <person name="Spagnuolo A."/>
            <person name="Stainier D."/>
            <person name="Suzuki M.M."/>
            <person name="Tassy O."/>
            <person name="Takatori N."/>
            <person name="Tokuoka M."/>
            <person name="Yagi K."/>
            <person name="Yoshizaki F."/>
            <person name="Wada S."/>
            <person name="Zhang C."/>
            <person name="Hyatt P.D."/>
            <person name="Larimer F."/>
            <person name="Detter C."/>
            <person name="Doggett N."/>
            <person name="Glavina T."/>
            <person name="Hawkins T."/>
            <person name="Richardson P."/>
            <person name="Lucas S."/>
            <person name="Kohara Y."/>
            <person name="Levine M."/>
            <person name="Satoh N."/>
            <person name="Rokhsar D.S."/>
        </authorList>
    </citation>
    <scope>NUCLEOTIDE SEQUENCE [LARGE SCALE GENOMIC DNA]</scope>
</reference>
<dbReference type="HOGENOM" id="CLU_1585887_0_0_1"/>
<evidence type="ECO:0000313" key="3">
    <source>
        <dbReference type="Proteomes" id="UP000008144"/>
    </source>
</evidence>